<keyword evidence="4" id="KW-0539">Nucleus</keyword>
<sequence length="326" mass="36005">MTKFKPARNKVEPVQTADSSESEVSDLLKTIEEMGRKAGCMLNASNDSLTDDEILLLEDVQTLGVRAEYIMVQKAAAEGFNPDEFVISKSLSRTDVGYHLTLTSVEEKLNELHALWGKHGQVLKVNDLTDDTEMEFTFVIWSHHKGRRAVLTGAWKTFCRKHGLKVGDEISISASEQSSDEYVLSCGKNKDPLAVLKKKVRLTEGGEQDADGTVGNAPTLSTTISGETLSLDNMQNVGAFGETGNPASLECDSEKTSKITEDEKIMDLADYLFKLSSAELKLCAIALESQILELKCLEPAWFVLLPTWIWGRKGKMQFLFGLCCLL</sequence>
<feature type="region of interest" description="Disordered" evidence="5">
    <location>
        <begin position="1"/>
        <end position="23"/>
    </location>
</feature>
<keyword evidence="1" id="KW-0805">Transcription regulation</keyword>
<keyword evidence="3" id="KW-0804">Transcription</keyword>
<dbReference type="SUPFAM" id="SSF101936">
    <property type="entry name" value="DNA-binding pseudobarrel domain"/>
    <property type="match status" value="1"/>
</dbReference>
<evidence type="ECO:0000313" key="6">
    <source>
        <dbReference type="EMBL" id="KAI5060100.1"/>
    </source>
</evidence>
<dbReference type="AlphaFoldDB" id="A0A9D4Z3Q7"/>
<proteinExistence type="predicted"/>
<evidence type="ECO:0000313" key="7">
    <source>
        <dbReference type="Proteomes" id="UP000886520"/>
    </source>
</evidence>
<evidence type="ECO:0000256" key="4">
    <source>
        <dbReference type="ARBA" id="ARBA00023242"/>
    </source>
</evidence>
<dbReference type="InterPro" id="IPR003340">
    <property type="entry name" value="B3_DNA-bd"/>
</dbReference>
<reference evidence="6" key="1">
    <citation type="submission" date="2021-01" db="EMBL/GenBank/DDBJ databases">
        <title>Adiantum capillus-veneris genome.</title>
        <authorList>
            <person name="Fang Y."/>
            <person name="Liao Q."/>
        </authorList>
    </citation>
    <scope>NUCLEOTIDE SEQUENCE</scope>
    <source>
        <strain evidence="6">H3</strain>
        <tissue evidence="6">Leaf</tissue>
    </source>
</reference>
<evidence type="ECO:0000256" key="5">
    <source>
        <dbReference type="SAM" id="MobiDB-lite"/>
    </source>
</evidence>
<keyword evidence="7" id="KW-1185">Reference proteome</keyword>
<accession>A0A9D4Z3Q7</accession>
<evidence type="ECO:0000256" key="1">
    <source>
        <dbReference type="ARBA" id="ARBA00023015"/>
    </source>
</evidence>
<dbReference type="Gene3D" id="2.40.330.10">
    <property type="entry name" value="DNA-binding pseudobarrel domain"/>
    <property type="match status" value="1"/>
</dbReference>
<dbReference type="EMBL" id="JABFUD020000024">
    <property type="protein sequence ID" value="KAI5060100.1"/>
    <property type="molecule type" value="Genomic_DNA"/>
</dbReference>
<dbReference type="CDD" id="cd10017">
    <property type="entry name" value="B3_DNA"/>
    <property type="match status" value="1"/>
</dbReference>
<dbReference type="InterPro" id="IPR015300">
    <property type="entry name" value="DNA-bd_pseudobarrel_sf"/>
</dbReference>
<name>A0A9D4Z3Q7_ADICA</name>
<dbReference type="GO" id="GO:0003677">
    <property type="term" value="F:DNA binding"/>
    <property type="evidence" value="ECO:0007669"/>
    <property type="project" value="UniProtKB-KW"/>
</dbReference>
<keyword evidence="2" id="KW-0238">DNA-binding</keyword>
<gene>
    <name evidence="6" type="ORF">GOP47_0024520</name>
</gene>
<evidence type="ECO:0000256" key="2">
    <source>
        <dbReference type="ARBA" id="ARBA00023125"/>
    </source>
</evidence>
<protein>
    <recommendedName>
        <fullName evidence="8">TF-B3 domain-containing protein</fullName>
    </recommendedName>
</protein>
<organism evidence="6 7">
    <name type="scientific">Adiantum capillus-veneris</name>
    <name type="common">Maidenhair fern</name>
    <dbReference type="NCBI Taxonomy" id="13818"/>
    <lineage>
        <taxon>Eukaryota</taxon>
        <taxon>Viridiplantae</taxon>
        <taxon>Streptophyta</taxon>
        <taxon>Embryophyta</taxon>
        <taxon>Tracheophyta</taxon>
        <taxon>Polypodiopsida</taxon>
        <taxon>Polypodiidae</taxon>
        <taxon>Polypodiales</taxon>
        <taxon>Pteridineae</taxon>
        <taxon>Pteridaceae</taxon>
        <taxon>Vittarioideae</taxon>
        <taxon>Adiantum</taxon>
    </lineage>
</organism>
<comment type="caution">
    <text evidence="6">The sequence shown here is derived from an EMBL/GenBank/DDBJ whole genome shotgun (WGS) entry which is preliminary data.</text>
</comment>
<evidence type="ECO:0008006" key="8">
    <source>
        <dbReference type="Google" id="ProtNLM"/>
    </source>
</evidence>
<evidence type="ECO:0000256" key="3">
    <source>
        <dbReference type="ARBA" id="ARBA00023163"/>
    </source>
</evidence>
<dbReference type="Proteomes" id="UP000886520">
    <property type="component" value="Chromosome 24"/>
</dbReference>